<dbReference type="STRING" id="35752.SAMN05421541_116141"/>
<gene>
    <name evidence="1" type="ORF">SAMN05421541_116141</name>
</gene>
<dbReference type="EMBL" id="FONV01000016">
    <property type="protein sequence ID" value="SFF65026.1"/>
    <property type="molecule type" value="Genomic_DNA"/>
</dbReference>
<proteinExistence type="predicted"/>
<evidence type="ECO:0000313" key="1">
    <source>
        <dbReference type="EMBL" id="SFF65026.1"/>
    </source>
</evidence>
<dbReference type="Proteomes" id="UP000199645">
    <property type="component" value="Unassembled WGS sequence"/>
</dbReference>
<evidence type="ECO:0008006" key="3">
    <source>
        <dbReference type="Google" id="ProtNLM"/>
    </source>
</evidence>
<keyword evidence="2" id="KW-1185">Reference proteome</keyword>
<evidence type="ECO:0000313" key="2">
    <source>
        <dbReference type="Proteomes" id="UP000199645"/>
    </source>
</evidence>
<protein>
    <recommendedName>
        <fullName evidence="3">Transposase</fullName>
    </recommendedName>
</protein>
<sequence>MTTPIPDRPVPAVLSVDDFALRRGRRYAALLIDAVTHRRVDVLPDRKAETLAA</sequence>
<reference evidence="1 2" key="1">
    <citation type="submission" date="2016-10" db="EMBL/GenBank/DDBJ databases">
        <authorList>
            <person name="de Groot N.N."/>
        </authorList>
    </citation>
    <scope>NUCLEOTIDE SEQUENCE [LARGE SCALE GENOMIC DNA]</scope>
    <source>
        <strain evidence="1 2">DSM 43019</strain>
    </source>
</reference>
<accession>A0A1I2KJA8</accession>
<name>A0A1I2KJA8_9ACTN</name>
<dbReference type="AlphaFoldDB" id="A0A1I2KJA8"/>
<organism evidence="1 2">
    <name type="scientific">Actinoplanes philippinensis</name>
    <dbReference type="NCBI Taxonomy" id="35752"/>
    <lineage>
        <taxon>Bacteria</taxon>
        <taxon>Bacillati</taxon>
        <taxon>Actinomycetota</taxon>
        <taxon>Actinomycetes</taxon>
        <taxon>Micromonosporales</taxon>
        <taxon>Micromonosporaceae</taxon>
        <taxon>Actinoplanes</taxon>
    </lineage>
</organism>